<evidence type="ECO:0000313" key="3">
    <source>
        <dbReference type="Proteomes" id="UP001217089"/>
    </source>
</evidence>
<keyword evidence="1" id="KW-0812">Transmembrane</keyword>
<feature type="transmembrane region" description="Helical" evidence="1">
    <location>
        <begin position="61"/>
        <end position="81"/>
    </location>
</feature>
<dbReference type="SUPFAM" id="SSF52980">
    <property type="entry name" value="Restriction endonuclease-like"/>
    <property type="match status" value="1"/>
</dbReference>
<gene>
    <name evidence="2" type="ORF">KUTeg_018796</name>
</gene>
<evidence type="ECO:0000313" key="2">
    <source>
        <dbReference type="EMBL" id="KAJ8303686.1"/>
    </source>
</evidence>
<dbReference type="EMBL" id="JARBDR010000915">
    <property type="protein sequence ID" value="KAJ8303686.1"/>
    <property type="molecule type" value="Genomic_DNA"/>
</dbReference>
<dbReference type="Proteomes" id="UP001217089">
    <property type="component" value="Unassembled WGS sequence"/>
</dbReference>
<evidence type="ECO:0000256" key="1">
    <source>
        <dbReference type="SAM" id="Phobius"/>
    </source>
</evidence>
<dbReference type="Gene3D" id="3.90.320.10">
    <property type="match status" value="1"/>
</dbReference>
<dbReference type="InterPro" id="IPR011335">
    <property type="entry name" value="Restrct_endonuc-II-like"/>
</dbReference>
<keyword evidence="3" id="KW-1185">Reference proteome</keyword>
<proteinExistence type="predicted"/>
<name>A0ABQ9EIJ0_TEGGR</name>
<reference evidence="2 3" key="1">
    <citation type="submission" date="2022-12" db="EMBL/GenBank/DDBJ databases">
        <title>Chromosome-level genome of Tegillarca granosa.</title>
        <authorList>
            <person name="Kim J."/>
        </authorList>
    </citation>
    <scope>NUCLEOTIDE SEQUENCE [LARGE SCALE GENOMIC DNA]</scope>
    <source>
        <strain evidence="2">Teg-2019</strain>
        <tissue evidence="2">Adductor muscle</tissue>
    </source>
</reference>
<keyword evidence="1" id="KW-0472">Membrane</keyword>
<protein>
    <submittedName>
        <fullName evidence="2">Uncharacterized protein</fullName>
    </submittedName>
</protein>
<accession>A0ABQ9EIJ0</accession>
<organism evidence="2 3">
    <name type="scientific">Tegillarca granosa</name>
    <name type="common">Malaysian cockle</name>
    <name type="synonym">Anadara granosa</name>
    <dbReference type="NCBI Taxonomy" id="220873"/>
    <lineage>
        <taxon>Eukaryota</taxon>
        <taxon>Metazoa</taxon>
        <taxon>Spiralia</taxon>
        <taxon>Lophotrochozoa</taxon>
        <taxon>Mollusca</taxon>
        <taxon>Bivalvia</taxon>
        <taxon>Autobranchia</taxon>
        <taxon>Pteriomorphia</taxon>
        <taxon>Arcoida</taxon>
        <taxon>Arcoidea</taxon>
        <taxon>Arcidae</taxon>
        <taxon>Tegillarca</taxon>
    </lineage>
</organism>
<comment type="caution">
    <text evidence="2">The sequence shown here is derived from an EMBL/GenBank/DDBJ whole genome shotgun (WGS) entry which is preliminary data.</text>
</comment>
<feature type="transmembrane region" description="Helical" evidence="1">
    <location>
        <begin position="31"/>
        <end position="49"/>
    </location>
</feature>
<keyword evidence="1" id="KW-1133">Transmembrane helix</keyword>
<dbReference type="InterPro" id="IPR011604">
    <property type="entry name" value="PDDEXK-like_dom_sf"/>
</dbReference>
<sequence length="234" mass="27318">MNYINMSMIVSCCNAFIIITKIFFKFYFSSIYWKIISTLLVVYKLETYFKSPRKVSVVPAASVIVNALFYTIITIITVVVFEQKLYEVQKEQANINKRYQQLNKSNGFMSSFKFKRIFVRKGLLSNTFSGFKRALVMAWSKVYASELRNGRMTLKETHDYWHQIQGQLFLTGTQCCDLVLWTRKDLQIVRIVKDMSWSPNISLMKQAHLLMVVTTVRKKVGMVEKTGITKKFSI</sequence>